<evidence type="ECO:0000313" key="2">
    <source>
        <dbReference type="EMBL" id="HHS63428.1"/>
    </source>
</evidence>
<protein>
    <submittedName>
        <fullName evidence="2">Uncharacterized protein</fullName>
    </submittedName>
</protein>
<name>A0A7C6EL49_UNCW3</name>
<gene>
    <name evidence="2" type="ORF">ENV70_07470</name>
</gene>
<reference evidence="2" key="1">
    <citation type="journal article" date="2020" name="mSystems">
        <title>Genome- and Community-Level Interaction Insights into Carbon Utilization and Element Cycling Functions of Hydrothermarchaeota in Hydrothermal Sediment.</title>
        <authorList>
            <person name="Zhou Z."/>
            <person name="Liu Y."/>
            <person name="Xu W."/>
            <person name="Pan J."/>
            <person name="Luo Z.H."/>
            <person name="Li M."/>
        </authorList>
    </citation>
    <scope>NUCLEOTIDE SEQUENCE [LARGE SCALE GENOMIC DNA]</scope>
    <source>
        <strain evidence="2">SpSt-783</strain>
    </source>
</reference>
<dbReference type="EMBL" id="DTHJ01000151">
    <property type="protein sequence ID" value="HHS63428.1"/>
    <property type="molecule type" value="Genomic_DNA"/>
</dbReference>
<evidence type="ECO:0000256" key="1">
    <source>
        <dbReference type="SAM" id="MobiDB-lite"/>
    </source>
</evidence>
<dbReference type="AlphaFoldDB" id="A0A7C6EL49"/>
<organism evidence="2">
    <name type="scientific">candidate division WOR-3 bacterium</name>
    <dbReference type="NCBI Taxonomy" id="2052148"/>
    <lineage>
        <taxon>Bacteria</taxon>
        <taxon>Bacteria division WOR-3</taxon>
    </lineage>
</organism>
<proteinExistence type="predicted"/>
<accession>A0A7C6EL49</accession>
<comment type="caution">
    <text evidence="2">The sequence shown here is derived from an EMBL/GenBank/DDBJ whole genome shotgun (WGS) entry which is preliminary data.</text>
</comment>
<feature type="region of interest" description="Disordered" evidence="1">
    <location>
        <begin position="27"/>
        <end position="61"/>
    </location>
</feature>
<sequence>MDIEERKGVIKNKKGVVAMFIMTSRISGNAGGNNKLKERRRNEKINTNIDDGNDNNRIRCQ</sequence>